<feature type="transmembrane region" description="Helical" evidence="1">
    <location>
        <begin position="66"/>
        <end position="85"/>
    </location>
</feature>
<gene>
    <name evidence="2" type="ORF">IAA98_12600</name>
</gene>
<feature type="transmembrane region" description="Helical" evidence="1">
    <location>
        <begin position="6"/>
        <end position="31"/>
    </location>
</feature>
<evidence type="ECO:0000256" key="1">
    <source>
        <dbReference type="SAM" id="Phobius"/>
    </source>
</evidence>
<reference evidence="2" key="2">
    <citation type="journal article" date="2021" name="PeerJ">
        <title>Extensive microbial diversity within the chicken gut microbiome revealed by metagenomics and culture.</title>
        <authorList>
            <person name="Gilroy R."/>
            <person name="Ravi A."/>
            <person name="Getino M."/>
            <person name="Pursley I."/>
            <person name="Horton D.L."/>
            <person name="Alikhan N.F."/>
            <person name="Baker D."/>
            <person name="Gharbi K."/>
            <person name="Hall N."/>
            <person name="Watson M."/>
            <person name="Adriaenssens E.M."/>
            <person name="Foster-Nyarko E."/>
            <person name="Jarju S."/>
            <person name="Secka A."/>
            <person name="Antonio M."/>
            <person name="Oren A."/>
            <person name="Chaudhuri R.R."/>
            <person name="La Ragione R."/>
            <person name="Hildebrand F."/>
            <person name="Pallen M.J."/>
        </authorList>
    </citation>
    <scope>NUCLEOTIDE SEQUENCE</scope>
    <source>
        <strain evidence="2">ChiGjej1B1-24693</strain>
    </source>
</reference>
<feature type="transmembrane region" description="Helical" evidence="1">
    <location>
        <begin position="101"/>
        <end position="128"/>
    </location>
</feature>
<dbReference type="GO" id="GO:0004143">
    <property type="term" value="F:ATP-dependent diacylglycerol kinase activity"/>
    <property type="evidence" value="ECO:0007669"/>
    <property type="project" value="InterPro"/>
</dbReference>
<keyword evidence="1" id="KW-1133">Transmembrane helix</keyword>
<protein>
    <recommendedName>
        <fullName evidence="4">Phosphatidate cytidylyltransferase</fullName>
    </recommendedName>
</protein>
<proteinExistence type="predicted"/>
<dbReference type="Proteomes" id="UP000886842">
    <property type="component" value="Unassembled WGS sequence"/>
</dbReference>
<dbReference type="AlphaFoldDB" id="A0A9D1H079"/>
<comment type="caution">
    <text evidence="2">The sequence shown here is derived from an EMBL/GenBank/DDBJ whole genome shotgun (WGS) entry which is preliminary data.</text>
</comment>
<evidence type="ECO:0008006" key="4">
    <source>
        <dbReference type="Google" id="ProtNLM"/>
    </source>
</evidence>
<keyword evidence="1" id="KW-0472">Membrane</keyword>
<dbReference type="InterPro" id="IPR037997">
    <property type="entry name" value="Dgk1-like"/>
</dbReference>
<name>A0A9D1H079_9ACTN</name>
<dbReference type="PANTHER" id="PTHR31303:SF1">
    <property type="entry name" value="CTP-DEPENDENT DIACYLGLYCEROL KINASE 1"/>
    <property type="match status" value="1"/>
</dbReference>
<dbReference type="PANTHER" id="PTHR31303">
    <property type="entry name" value="CTP-DEPENDENT DIACYLGLYCEROL KINASE 1"/>
    <property type="match status" value="1"/>
</dbReference>
<feature type="transmembrane region" description="Helical" evidence="1">
    <location>
        <begin position="173"/>
        <end position="191"/>
    </location>
</feature>
<keyword evidence="1" id="KW-0812">Transmembrane</keyword>
<feature type="transmembrane region" description="Helical" evidence="1">
    <location>
        <begin position="197"/>
        <end position="214"/>
    </location>
</feature>
<accession>A0A9D1H079</accession>
<feature type="transmembrane region" description="Helical" evidence="1">
    <location>
        <begin position="43"/>
        <end position="60"/>
    </location>
</feature>
<dbReference type="EMBL" id="DVLP01000368">
    <property type="protein sequence ID" value="HIT76417.1"/>
    <property type="molecule type" value="Genomic_DNA"/>
</dbReference>
<reference evidence="2" key="1">
    <citation type="submission" date="2020-10" db="EMBL/GenBank/DDBJ databases">
        <authorList>
            <person name="Gilroy R."/>
        </authorList>
    </citation>
    <scope>NUCLEOTIDE SEQUENCE</scope>
    <source>
        <strain evidence="2">ChiGjej1B1-24693</strain>
    </source>
</reference>
<organism evidence="2 3">
    <name type="scientific">Candidatus Avipropionibacterium avicola</name>
    <dbReference type="NCBI Taxonomy" id="2840701"/>
    <lineage>
        <taxon>Bacteria</taxon>
        <taxon>Bacillati</taxon>
        <taxon>Actinomycetota</taxon>
        <taxon>Actinomycetes</taxon>
        <taxon>Propionibacteriales</taxon>
        <taxon>Propionibacteriaceae</taxon>
        <taxon>Propionibacteriaceae incertae sedis</taxon>
        <taxon>Candidatus Avipropionibacterium</taxon>
    </lineage>
</organism>
<evidence type="ECO:0000313" key="2">
    <source>
        <dbReference type="EMBL" id="HIT76417.1"/>
    </source>
</evidence>
<evidence type="ECO:0000313" key="3">
    <source>
        <dbReference type="Proteomes" id="UP000886842"/>
    </source>
</evidence>
<sequence>MPELMGWSTLLAVAAWLLGLAAVGVLNEVLARHSRIPEEVSRKLAHVAVALVVAGITVTTALDHRWWVVLGLCFVAVVWSVRRWLRLRSLARQGRHSSGELLYGVGIALVALVWSPEVFCCAVLALGLADPAAQLVGTRWPIRVLGPATSLGGMLGCGVVAGLVAAAVLPGPWWLAVPVAVVAALAEAAGRHGWDNITLPVAVAVTASGLLWLTG</sequence>